<reference evidence="3 4" key="1">
    <citation type="submission" date="2020-07" db="EMBL/GenBank/DDBJ databases">
        <title>A bifunctional nitrone conjugated secondary metabolite targeting the ribosome.</title>
        <authorList>
            <person name="Limbrick E.M."/>
            <person name="Graf M."/>
            <person name="Derewacz D.K."/>
            <person name="Nguyen F."/>
            <person name="Spraggins J.M."/>
            <person name="Wieland M."/>
            <person name="Ynigez-Gutierrez A.E."/>
            <person name="Reisman B.J."/>
            <person name="Zinshteyn B."/>
            <person name="McCulloch K."/>
            <person name="Iverson T.M."/>
            <person name="Green R."/>
            <person name="Wilson D.N."/>
            <person name="Bachmann B.O."/>
        </authorList>
    </citation>
    <scope>NUCLEOTIDE SEQUENCE [LARGE SCALE GENOMIC DNA]</scope>
    <source>
        <strain evidence="4">aurantiaca</strain>
    </source>
</reference>
<proteinExistence type="predicted"/>
<dbReference type="InterPro" id="IPR011330">
    <property type="entry name" value="Glyco_hydro/deAcase_b/a-brl"/>
</dbReference>
<feature type="chain" id="PRO_5028846132" evidence="1">
    <location>
        <begin position="32"/>
        <end position="258"/>
    </location>
</feature>
<dbReference type="CDD" id="cd10959">
    <property type="entry name" value="CE4_NodB_like_3"/>
    <property type="match status" value="1"/>
</dbReference>
<dbReference type="SUPFAM" id="SSF88713">
    <property type="entry name" value="Glycoside hydrolase/deacetylase"/>
    <property type="match status" value="1"/>
</dbReference>
<dbReference type="InterPro" id="IPR002509">
    <property type="entry name" value="NODB_dom"/>
</dbReference>
<protein>
    <submittedName>
        <fullName evidence="3">Polysaccharide deacetylase family protein</fullName>
    </submittedName>
</protein>
<sequence length="258" mass="27000">MGGRAVTAPRGRRRCALALAGAAAVAVAAHAGPATTAVGPVRRRFLPRLDGAGPPGRIALTFDDGPDPESTPRFLDVLAAHRTRATFFVLGTMLVRSPWLAADLVAGGHEVAVHGWEHRNLLGRGPLATYRDLARTRALVEAATGRAPRFFRPPYGVLTGPALLASARLGLTPVLWTRWGRDWTAAATPDSVFDTVTARLAGGDTVLLHDADCAAAPGAWRATLAALPRLLAECRRRGWTVGPLGAHGASPPGPVPTP</sequence>
<dbReference type="GO" id="GO:0016810">
    <property type="term" value="F:hydrolase activity, acting on carbon-nitrogen (but not peptide) bonds"/>
    <property type="evidence" value="ECO:0007669"/>
    <property type="project" value="InterPro"/>
</dbReference>
<dbReference type="PANTHER" id="PTHR10587:SF137">
    <property type="entry name" value="4-DEOXY-4-FORMAMIDO-L-ARABINOSE-PHOSPHOUNDECAPRENOL DEFORMYLASE ARND-RELATED"/>
    <property type="match status" value="1"/>
</dbReference>
<keyword evidence="1" id="KW-0732">Signal</keyword>
<gene>
    <name evidence="3" type="ORF">HXZ27_18670</name>
</gene>
<dbReference type="Gene3D" id="3.20.20.370">
    <property type="entry name" value="Glycoside hydrolase/deacetylase"/>
    <property type="match status" value="1"/>
</dbReference>
<organism evidence="3 4">
    <name type="scientific">Micromonospora carbonacea</name>
    <dbReference type="NCBI Taxonomy" id="47853"/>
    <lineage>
        <taxon>Bacteria</taxon>
        <taxon>Bacillati</taxon>
        <taxon>Actinomycetota</taxon>
        <taxon>Actinomycetes</taxon>
        <taxon>Micromonosporales</taxon>
        <taxon>Micromonosporaceae</taxon>
        <taxon>Micromonospora</taxon>
    </lineage>
</organism>
<dbReference type="EMBL" id="CP058322">
    <property type="protein sequence ID" value="QLD25987.1"/>
    <property type="molecule type" value="Genomic_DNA"/>
</dbReference>
<evidence type="ECO:0000313" key="4">
    <source>
        <dbReference type="Proteomes" id="UP000509335"/>
    </source>
</evidence>
<evidence type="ECO:0000256" key="1">
    <source>
        <dbReference type="SAM" id="SignalP"/>
    </source>
</evidence>
<feature type="domain" description="NodB homology" evidence="2">
    <location>
        <begin position="56"/>
        <end position="242"/>
    </location>
</feature>
<dbReference type="PANTHER" id="PTHR10587">
    <property type="entry name" value="GLYCOSYL TRANSFERASE-RELATED"/>
    <property type="match status" value="1"/>
</dbReference>
<dbReference type="PROSITE" id="PS51677">
    <property type="entry name" value="NODB"/>
    <property type="match status" value="1"/>
</dbReference>
<dbReference type="AlphaFoldDB" id="A0A7H8XLU3"/>
<feature type="signal peptide" evidence="1">
    <location>
        <begin position="1"/>
        <end position="31"/>
    </location>
</feature>
<dbReference type="Pfam" id="PF01522">
    <property type="entry name" value="Polysacc_deac_1"/>
    <property type="match status" value="1"/>
</dbReference>
<dbReference type="GO" id="GO:0005975">
    <property type="term" value="P:carbohydrate metabolic process"/>
    <property type="evidence" value="ECO:0007669"/>
    <property type="project" value="InterPro"/>
</dbReference>
<dbReference type="KEGG" id="mcab:HXZ27_18670"/>
<name>A0A7H8XLU3_9ACTN</name>
<accession>A0A7H8XLU3</accession>
<dbReference type="InterPro" id="IPR050248">
    <property type="entry name" value="Polysacc_deacetylase_ArnD"/>
</dbReference>
<evidence type="ECO:0000259" key="2">
    <source>
        <dbReference type="PROSITE" id="PS51677"/>
    </source>
</evidence>
<dbReference type="Proteomes" id="UP000509335">
    <property type="component" value="Chromosome"/>
</dbReference>
<evidence type="ECO:0000313" key="3">
    <source>
        <dbReference type="EMBL" id="QLD25987.1"/>
    </source>
</evidence>